<sequence length="147" mass="15761">MLDKDMIRHLIRDVIAEEVRHLKAKQAASPAGETVSIRSDADLAAFARRVLELAEDPKTRAAIAAGRHPFHLAGAAPSPASSAMSSQRIDTHRVDTHRIDKGVVTEAVIGKLPKGTQRLVLAAGVSITPLARDKAKARNISIERIGP</sequence>
<comment type="caution">
    <text evidence="1">The sequence shown here is derived from an EMBL/GenBank/DDBJ whole genome shotgun (WGS) entry which is preliminary data.</text>
</comment>
<organism evidence="1 2">
    <name type="scientific">Dongia mobilis</name>
    <dbReference type="NCBI Taxonomy" id="578943"/>
    <lineage>
        <taxon>Bacteria</taxon>
        <taxon>Pseudomonadati</taxon>
        <taxon>Pseudomonadota</taxon>
        <taxon>Alphaproteobacteria</taxon>
        <taxon>Rhodospirillales</taxon>
        <taxon>Dongiaceae</taxon>
        <taxon>Dongia</taxon>
    </lineage>
</organism>
<keyword evidence="2" id="KW-1185">Reference proteome</keyword>
<dbReference type="Proteomes" id="UP000295783">
    <property type="component" value="Unassembled WGS sequence"/>
</dbReference>
<dbReference type="RefSeq" id="WP_133613373.1">
    <property type="nucleotide sequence ID" value="NZ_SNYW01000008.1"/>
</dbReference>
<accession>A0A4V3DEK8</accession>
<reference evidence="1 2" key="1">
    <citation type="submission" date="2019-03" db="EMBL/GenBank/DDBJ databases">
        <title>Genomic Encyclopedia of Type Strains, Phase III (KMG-III): the genomes of soil and plant-associated and newly described type strains.</title>
        <authorList>
            <person name="Whitman W."/>
        </authorList>
    </citation>
    <scope>NUCLEOTIDE SEQUENCE [LARGE SCALE GENOMIC DNA]</scope>
    <source>
        <strain evidence="1 2">CGMCC 1.7660</strain>
    </source>
</reference>
<gene>
    <name evidence="1" type="ORF">A8950_1878</name>
</gene>
<dbReference type="EMBL" id="SNYW01000008">
    <property type="protein sequence ID" value="TDQ82058.1"/>
    <property type="molecule type" value="Genomic_DNA"/>
</dbReference>
<proteinExistence type="predicted"/>
<protein>
    <submittedName>
        <fullName evidence="1">Uncharacterized protein</fullName>
    </submittedName>
</protein>
<evidence type="ECO:0000313" key="2">
    <source>
        <dbReference type="Proteomes" id="UP000295783"/>
    </source>
</evidence>
<dbReference type="AlphaFoldDB" id="A0A4V3DEK8"/>
<dbReference type="OrthoDB" id="7360183at2"/>
<name>A0A4V3DEK8_9PROT</name>
<evidence type="ECO:0000313" key="1">
    <source>
        <dbReference type="EMBL" id="TDQ82058.1"/>
    </source>
</evidence>